<feature type="chain" id="PRO_5022717850" evidence="3">
    <location>
        <begin position="24"/>
        <end position="329"/>
    </location>
</feature>
<dbReference type="EMBL" id="VOHK01000003">
    <property type="protein sequence ID" value="TWT21248.1"/>
    <property type="molecule type" value="Genomic_DNA"/>
</dbReference>
<organism evidence="5 6">
    <name type="scientific">Luteimonas marina</name>
    <dbReference type="NCBI Taxonomy" id="488485"/>
    <lineage>
        <taxon>Bacteria</taxon>
        <taxon>Pseudomonadati</taxon>
        <taxon>Pseudomonadota</taxon>
        <taxon>Gammaproteobacteria</taxon>
        <taxon>Lysobacterales</taxon>
        <taxon>Lysobacteraceae</taxon>
        <taxon>Luteimonas</taxon>
    </lineage>
</organism>
<feature type="region of interest" description="Disordered" evidence="1">
    <location>
        <begin position="263"/>
        <end position="329"/>
    </location>
</feature>
<comment type="caution">
    <text evidence="5">The sequence shown here is derived from an EMBL/GenBank/DDBJ whole genome shotgun (WGS) entry which is preliminary data.</text>
</comment>
<sequence>MTRLLRALGLVALLLACAAPAWAQQAAIPALDSPVVDTTGTLDAATRAQLERQALALRERKGSQLQVLVVPGTQPETIEAYAVRAFEQWKPGRQGVDDGVLLVVAKDERKVRIEVGYGLEGAIPDITAGRVIQEYLVPRFREGDYAGGIVDATGVLVGLIDGEPLPEPVSAHRAAPEGGGDFLFALVAAFIAASFVRGLFGKRTPAALRGLFSGAAAGGVAWLVSSLLAAALAGGVLGLLVGLMAVSTGRYARHGGWGGWGGGSSGGGWGGGGSSGGGWGGGGSSGGGWGGGGSSGGGWGGGGFGGGSSGGGWSGGGGRSGGGGASGSW</sequence>
<dbReference type="PANTHER" id="PTHR30373">
    <property type="entry name" value="UPF0603 PROTEIN YGCG"/>
    <property type="match status" value="1"/>
</dbReference>
<dbReference type="PROSITE" id="PS51257">
    <property type="entry name" value="PROKAR_LIPOPROTEIN"/>
    <property type="match status" value="1"/>
</dbReference>
<keyword evidence="2" id="KW-0812">Transmembrane</keyword>
<reference evidence="5 6" key="1">
    <citation type="journal article" date="2008" name="Int. J. Syst. Evol. Microbiol.">
        <title>Luteimonas marina sp. nov., isolated from seawater.</title>
        <authorList>
            <person name="Baik K.S."/>
            <person name="Park S.C."/>
            <person name="Kim M.S."/>
            <person name="Kim E.M."/>
            <person name="Park C."/>
            <person name="Chun J."/>
            <person name="Seong C.N."/>
        </authorList>
    </citation>
    <scope>NUCLEOTIDE SEQUENCE [LARGE SCALE GENOMIC DNA]</scope>
    <source>
        <strain evidence="5 6">FR1330</strain>
    </source>
</reference>
<dbReference type="AlphaFoldDB" id="A0A5C5U5V4"/>
<dbReference type="RefSeq" id="WP_146386786.1">
    <property type="nucleotide sequence ID" value="NZ_VOHK01000003.1"/>
</dbReference>
<accession>A0A5C5U5V4</accession>
<dbReference type="PANTHER" id="PTHR30373:SF2">
    <property type="entry name" value="UPF0603 PROTEIN YGCG"/>
    <property type="match status" value="1"/>
</dbReference>
<feature type="transmembrane region" description="Helical" evidence="2">
    <location>
        <begin position="182"/>
        <end position="200"/>
    </location>
</feature>
<dbReference type="Pfam" id="PF04536">
    <property type="entry name" value="TPM_phosphatase"/>
    <property type="match status" value="1"/>
</dbReference>
<keyword evidence="2" id="KW-0472">Membrane</keyword>
<proteinExistence type="predicted"/>
<keyword evidence="2" id="KW-1133">Transmembrane helix</keyword>
<evidence type="ECO:0000256" key="3">
    <source>
        <dbReference type="SAM" id="SignalP"/>
    </source>
</evidence>
<dbReference type="Proteomes" id="UP000319980">
    <property type="component" value="Unassembled WGS sequence"/>
</dbReference>
<evidence type="ECO:0000313" key="6">
    <source>
        <dbReference type="Proteomes" id="UP000319980"/>
    </source>
</evidence>
<keyword evidence="3" id="KW-0732">Signal</keyword>
<feature type="signal peptide" evidence="3">
    <location>
        <begin position="1"/>
        <end position="23"/>
    </location>
</feature>
<feature type="domain" description="TPM" evidence="4">
    <location>
        <begin position="35"/>
        <end position="154"/>
    </location>
</feature>
<feature type="transmembrane region" description="Helical" evidence="2">
    <location>
        <begin position="230"/>
        <end position="247"/>
    </location>
</feature>
<name>A0A5C5U5V4_9GAMM</name>
<evidence type="ECO:0000256" key="2">
    <source>
        <dbReference type="SAM" id="Phobius"/>
    </source>
</evidence>
<gene>
    <name evidence="5" type="ORF">FQY83_07775</name>
</gene>
<dbReference type="InterPro" id="IPR007621">
    <property type="entry name" value="TPM_dom"/>
</dbReference>
<evidence type="ECO:0000256" key="1">
    <source>
        <dbReference type="SAM" id="MobiDB-lite"/>
    </source>
</evidence>
<evidence type="ECO:0000259" key="4">
    <source>
        <dbReference type="Pfam" id="PF04536"/>
    </source>
</evidence>
<protein>
    <submittedName>
        <fullName evidence="5">YgcG family protein</fullName>
    </submittedName>
</protein>
<evidence type="ECO:0000313" key="5">
    <source>
        <dbReference type="EMBL" id="TWT21248.1"/>
    </source>
</evidence>
<dbReference type="OrthoDB" id="9810918at2"/>
<dbReference type="Gene3D" id="3.10.310.50">
    <property type="match status" value="1"/>
</dbReference>
<keyword evidence="6" id="KW-1185">Reference proteome</keyword>